<name>A0AAV8P1G5_ENSVE</name>
<organism evidence="1 2">
    <name type="scientific">Ensete ventricosum</name>
    <name type="common">Abyssinian banana</name>
    <name type="synonym">Musa ensete</name>
    <dbReference type="NCBI Taxonomy" id="4639"/>
    <lineage>
        <taxon>Eukaryota</taxon>
        <taxon>Viridiplantae</taxon>
        <taxon>Streptophyta</taxon>
        <taxon>Embryophyta</taxon>
        <taxon>Tracheophyta</taxon>
        <taxon>Spermatophyta</taxon>
        <taxon>Magnoliopsida</taxon>
        <taxon>Liliopsida</taxon>
        <taxon>Zingiberales</taxon>
        <taxon>Musaceae</taxon>
        <taxon>Ensete</taxon>
    </lineage>
</organism>
<protein>
    <submittedName>
        <fullName evidence="1">Uncharacterized protein</fullName>
    </submittedName>
</protein>
<reference evidence="1 2" key="1">
    <citation type="submission" date="2022-12" db="EMBL/GenBank/DDBJ databases">
        <title>Chromosome-scale assembly of the Ensete ventricosum genome.</title>
        <authorList>
            <person name="Dussert Y."/>
            <person name="Stocks J."/>
            <person name="Wendawek A."/>
            <person name="Woldeyes F."/>
            <person name="Nichols R.A."/>
            <person name="Borrell J.S."/>
        </authorList>
    </citation>
    <scope>NUCLEOTIDE SEQUENCE [LARGE SCALE GENOMIC DNA]</scope>
    <source>
        <strain evidence="2">cv. Maze</strain>
        <tissue evidence="1">Seeds</tissue>
    </source>
</reference>
<dbReference type="AlphaFoldDB" id="A0AAV8P1G5"/>
<accession>A0AAV8P1G5</accession>
<proteinExistence type="predicted"/>
<gene>
    <name evidence="1" type="ORF">OPV22_032641</name>
</gene>
<keyword evidence="2" id="KW-1185">Reference proteome</keyword>
<sequence length="142" mass="16033">MTPVSHSIRSLCGPLPQPISQPISASGRRLSPSKFTVCTSETLAFPFASDDLGVTRERRLGIEISSRQEILCKGIEMLKASFLAISYWFEDANAKIILEALATWPRRFLVDWYWCEGMVSFFSSMMSSSLDFERRGIHAFTD</sequence>
<dbReference type="Proteomes" id="UP001222027">
    <property type="component" value="Unassembled WGS sequence"/>
</dbReference>
<comment type="caution">
    <text evidence="1">The sequence shown here is derived from an EMBL/GenBank/DDBJ whole genome shotgun (WGS) entry which is preliminary data.</text>
</comment>
<evidence type="ECO:0000313" key="2">
    <source>
        <dbReference type="Proteomes" id="UP001222027"/>
    </source>
</evidence>
<dbReference type="EMBL" id="JAQQAF010000009">
    <property type="protein sequence ID" value="KAJ8459715.1"/>
    <property type="molecule type" value="Genomic_DNA"/>
</dbReference>
<evidence type="ECO:0000313" key="1">
    <source>
        <dbReference type="EMBL" id="KAJ8459715.1"/>
    </source>
</evidence>